<dbReference type="OrthoDB" id="82836at2759"/>
<keyword evidence="1" id="KW-0175">Coiled coil</keyword>
<evidence type="ECO:0000313" key="3">
    <source>
        <dbReference type="Proteomes" id="UP000030745"/>
    </source>
</evidence>
<gene>
    <name evidence="2" type="ORF">SPRG_17424</name>
</gene>
<evidence type="ECO:0000256" key="1">
    <source>
        <dbReference type="SAM" id="Coils"/>
    </source>
</evidence>
<evidence type="ECO:0000313" key="2">
    <source>
        <dbReference type="EMBL" id="KDO17183.1"/>
    </source>
</evidence>
<protein>
    <submittedName>
        <fullName evidence="2">Uncharacterized protein</fullName>
    </submittedName>
</protein>
<dbReference type="RefSeq" id="XP_012212109.1">
    <property type="nucleotide sequence ID" value="XM_012356719.1"/>
</dbReference>
<dbReference type="EMBL" id="KK583749">
    <property type="protein sequence ID" value="KDO17183.1"/>
    <property type="molecule type" value="Genomic_DNA"/>
</dbReference>
<dbReference type="AlphaFoldDB" id="A0A067BGE7"/>
<feature type="coiled-coil region" evidence="1">
    <location>
        <begin position="135"/>
        <end position="162"/>
    </location>
</feature>
<reference evidence="2 3" key="1">
    <citation type="journal article" date="2013" name="PLoS Genet.">
        <title>Distinctive expansion of potential virulence genes in the genome of the oomycete fish pathogen Saprolegnia parasitica.</title>
        <authorList>
            <person name="Jiang R.H."/>
            <person name="de Bruijn I."/>
            <person name="Haas B.J."/>
            <person name="Belmonte R."/>
            <person name="Lobach L."/>
            <person name="Christie J."/>
            <person name="van den Ackerveken G."/>
            <person name="Bottin A."/>
            <person name="Bulone V."/>
            <person name="Diaz-Moreno S.M."/>
            <person name="Dumas B."/>
            <person name="Fan L."/>
            <person name="Gaulin E."/>
            <person name="Govers F."/>
            <person name="Grenville-Briggs L.J."/>
            <person name="Horner N.R."/>
            <person name="Levin J.Z."/>
            <person name="Mammella M."/>
            <person name="Meijer H.J."/>
            <person name="Morris P."/>
            <person name="Nusbaum C."/>
            <person name="Oome S."/>
            <person name="Phillips A.J."/>
            <person name="van Rooyen D."/>
            <person name="Rzeszutek E."/>
            <person name="Saraiva M."/>
            <person name="Secombes C.J."/>
            <person name="Seidl M.F."/>
            <person name="Snel B."/>
            <person name="Stassen J.H."/>
            <person name="Sykes S."/>
            <person name="Tripathy S."/>
            <person name="van den Berg H."/>
            <person name="Vega-Arreguin J.C."/>
            <person name="Wawra S."/>
            <person name="Young S.K."/>
            <person name="Zeng Q."/>
            <person name="Dieguez-Uribeondo J."/>
            <person name="Russ C."/>
            <person name="Tyler B.M."/>
            <person name="van West P."/>
        </authorList>
    </citation>
    <scope>NUCLEOTIDE SEQUENCE [LARGE SCALE GENOMIC DNA]</scope>
    <source>
        <strain evidence="2 3">CBS 223.65</strain>
    </source>
</reference>
<sequence length="167" mass="18427">MARPSFHFDTTTLDDSDEVDDGNISVAALSAFLAPTMDFGTPTGSPAHFGHDASNEEQLAALSLSPPSSPVAAAAAKPFRNAKEEHDYLLAQRETLKTQLQTLLAADAAQGDHPNPWFHRARDEIRATRRSQHENARLKEAIEAQLKQIRRLERAARRKKTLQHPSA</sequence>
<dbReference type="Proteomes" id="UP000030745">
    <property type="component" value="Unassembled WGS sequence"/>
</dbReference>
<organism evidence="2 3">
    <name type="scientific">Saprolegnia parasitica (strain CBS 223.65)</name>
    <dbReference type="NCBI Taxonomy" id="695850"/>
    <lineage>
        <taxon>Eukaryota</taxon>
        <taxon>Sar</taxon>
        <taxon>Stramenopiles</taxon>
        <taxon>Oomycota</taxon>
        <taxon>Saprolegniomycetes</taxon>
        <taxon>Saprolegniales</taxon>
        <taxon>Saprolegniaceae</taxon>
        <taxon>Saprolegnia</taxon>
    </lineage>
</organism>
<proteinExistence type="predicted"/>
<accession>A0A067BGE7</accession>
<dbReference type="OMA" id="SQHENAH"/>
<name>A0A067BGE7_SAPPC</name>
<dbReference type="KEGG" id="spar:SPRG_17424"/>
<dbReference type="VEuPathDB" id="FungiDB:SPRG_17424"/>
<keyword evidence="3" id="KW-1185">Reference proteome</keyword>
<dbReference type="GeneID" id="24138966"/>